<dbReference type="Proteomes" id="UP001156237">
    <property type="component" value="Segment"/>
</dbReference>
<dbReference type="EMBL" id="OP880253">
    <property type="protein sequence ID" value="WAE39578.1"/>
    <property type="molecule type" value="Genomic_DNA"/>
</dbReference>
<organism evidence="1 2">
    <name type="scientific">Methanophagales virus GBV302</name>
    <dbReference type="NCBI Taxonomy" id="2999281"/>
    <lineage>
        <taxon>Viruses</taxon>
        <taxon>Duplodnaviria</taxon>
        <taxon>Heunggongvirae</taxon>
        <taxon>Uroviricota</taxon>
        <taxon>Caudoviricetes</taxon>
        <taxon>Nakonvirales</taxon>
        <taxon>Ekchuahviridae</taxon>
        <taxon>Kukulkanvirus</taxon>
        <taxon>Kukulkanvirus mexicoense</taxon>
    </lineage>
</organism>
<protein>
    <submittedName>
        <fullName evidence="1">Uncharacterized protein</fullName>
    </submittedName>
</protein>
<proteinExistence type="predicted"/>
<evidence type="ECO:0000313" key="2">
    <source>
        <dbReference type="Proteomes" id="UP001156237"/>
    </source>
</evidence>
<keyword evidence="2" id="KW-1185">Reference proteome</keyword>
<reference evidence="1 2" key="1">
    <citation type="submission" date="2022-10" db="EMBL/GenBank/DDBJ databases">
        <title>Evolutionary Diversification of Methanotrophic Ca. Methanophagales (ANME-1) and Their Expansive Virome.</title>
        <authorList>
            <person name="Laso-Perez R."/>
            <person name="Wu F."/>
            <person name="Cremiere A."/>
            <person name="Speth D.R."/>
            <person name="Magyar J.S."/>
            <person name="Krupovic M."/>
            <person name="Orphan V.J."/>
        </authorList>
    </citation>
    <scope>NUCLEOTIDE SEQUENCE [LARGE SCALE GENOMIC DNA]</scope>
</reference>
<sequence length="106" mass="12578">MPCSIYLCTALLDLFPDRDILEDLRDEIAGSLTIIMDDNPFFNPNTKEIQAKFHISRRDIDKLKSLNLEIYKKITKYLIENQIAVQELSAKQLKRIRYKFLKQSWK</sequence>
<name>A0A9E9A5V2_9CAUD</name>
<evidence type="ECO:0000313" key="1">
    <source>
        <dbReference type="EMBL" id="WAE39578.1"/>
    </source>
</evidence>
<gene>
    <name evidence="1" type="ORF">FHOMOCKG_00050</name>
</gene>
<accession>A0A9E9A5V2</accession>